<proteinExistence type="predicted"/>
<dbReference type="EMBL" id="JACXVP010000009">
    <property type="protein sequence ID" value="KAG5586834.1"/>
    <property type="molecule type" value="Genomic_DNA"/>
</dbReference>
<name>A0A9J5XGN2_SOLCO</name>
<accession>A0A9J5XGN2</accession>
<evidence type="ECO:0000313" key="2">
    <source>
        <dbReference type="Proteomes" id="UP000824120"/>
    </source>
</evidence>
<gene>
    <name evidence="1" type="ORF">H5410_047268</name>
</gene>
<dbReference type="Proteomes" id="UP000824120">
    <property type="component" value="Chromosome 9"/>
</dbReference>
<protein>
    <submittedName>
        <fullName evidence="1">Uncharacterized protein</fullName>
    </submittedName>
</protein>
<keyword evidence="2" id="KW-1185">Reference proteome</keyword>
<reference evidence="1 2" key="1">
    <citation type="submission" date="2020-09" db="EMBL/GenBank/DDBJ databases">
        <title>De no assembly of potato wild relative species, Solanum commersonii.</title>
        <authorList>
            <person name="Cho K."/>
        </authorList>
    </citation>
    <scope>NUCLEOTIDE SEQUENCE [LARGE SCALE GENOMIC DNA]</scope>
    <source>
        <strain evidence="1">LZ3.2</strain>
        <tissue evidence="1">Leaf</tissue>
    </source>
</reference>
<sequence length="132" mass="15064">MTREECIAEMENQKVLNDKVFVPDIITKFEDGGIRTSVKNIKIILDEETLGFILGVPARGIRSIEGCKPSSEFSKQATKRGDIKRAGLPNKFLKGEYQLLFEFIKKVLVPRTEKRTVAFVADLFLMEKQIDR</sequence>
<dbReference type="AlphaFoldDB" id="A0A9J5XGN2"/>
<organism evidence="1 2">
    <name type="scientific">Solanum commersonii</name>
    <name type="common">Commerson's wild potato</name>
    <name type="synonym">Commerson's nightshade</name>
    <dbReference type="NCBI Taxonomy" id="4109"/>
    <lineage>
        <taxon>Eukaryota</taxon>
        <taxon>Viridiplantae</taxon>
        <taxon>Streptophyta</taxon>
        <taxon>Embryophyta</taxon>
        <taxon>Tracheophyta</taxon>
        <taxon>Spermatophyta</taxon>
        <taxon>Magnoliopsida</taxon>
        <taxon>eudicotyledons</taxon>
        <taxon>Gunneridae</taxon>
        <taxon>Pentapetalae</taxon>
        <taxon>asterids</taxon>
        <taxon>lamiids</taxon>
        <taxon>Solanales</taxon>
        <taxon>Solanaceae</taxon>
        <taxon>Solanoideae</taxon>
        <taxon>Solaneae</taxon>
        <taxon>Solanum</taxon>
    </lineage>
</organism>
<evidence type="ECO:0000313" key="1">
    <source>
        <dbReference type="EMBL" id="KAG5586834.1"/>
    </source>
</evidence>
<comment type="caution">
    <text evidence="1">The sequence shown here is derived from an EMBL/GenBank/DDBJ whole genome shotgun (WGS) entry which is preliminary data.</text>
</comment>